<dbReference type="KEGG" id="salw:CP975_20375"/>
<dbReference type="EMBL" id="CP023695">
    <property type="protein sequence ID" value="QEV19541.1"/>
    <property type="molecule type" value="Genomic_DNA"/>
</dbReference>
<reference evidence="1 2" key="1">
    <citation type="submission" date="2017-09" db="EMBL/GenBank/DDBJ databases">
        <authorList>
            <person name="Lee N."/>
            <person name="Cho B.-K."/>
        </authorList>
    </citation>
    <scope>NUCLEOTIDE SEQUENCE [LARGE SCALE GENOMIC DNA]</scope>
    <source>
        <strain evidence="1 2">ATCC 12461</strain>
    </source>
</reference>
<protein>
    <submittedName>
        <fullName evidence="1">Uncharacterized protein</fullName>
    </submittedName>
</protein>
<dbReference type="AlphaFoldDB" id="A0A5J6HM83"/>
<evidence type="ECO:0000313" key="1">
    <source>
        <dbReference type="EMBL" id="QEV19541.1"/>
    </source>
</evidence>
<evidence type="ECO:0000313" key="2">
    <source>
        <dbReference type="Proteomes" id="UP000326553"/>
    </source>
</evidence>
<accession>A0A5J6HM83</accession>
<dbReference type="RefSeq" id="WP_055529956.1">
    <property type="nucleotide sequence ID" value="NZ_CP023695.1"/>
</dbReference>
<gene>
    <name evidence="1" type="ORF">CP975_20375</name>
</gene>
<sequence length="700" mass="77771">MSGSGGDGFSGIDPEKLARTISSINRDQDKLRSSVTWIKASFQQYGVKTEMLTDISAIAGWAEKQLPMLRRRHHLSIAEDQKYGHGYKGMVQIKESMVGATKKSRADGKKLGEKFKEQMDSGDGITPEAFAVLRANKADADYVKSFYEELGSQRLVWLSSEMGDRFNDQYKDHPEQREKDRQVIADTLGTFTKVAFEGKSPKVKRQAWNNWFDDSGEGDHQGFRPDRLSPLLKGGSHDKDFLVALGDRIFKKDNKTNETQFFDGGLGEGEWGKDGYSQLFAAIAHNPEASGEFMDQHHDFVQSSLYPAGPWQVDEPKERGEAFFDLLNAGTVKLKKQNPFLAEKNTARILFDNYQHRNGKGTKGQHPIDGTQAFYASIITAYWEDLEHGVTSPTSNSLWGSDVKAKGEQKFANTTEWNLKDYLKGQDSGRPGLEASEGLWRSLMEETARDPKAAGTLSALFQAYDETALDHSYATRESNDNAGSYEAMKRGMMQQFYVTTFKQATTELEGDIDKWVTDTNNARAKVIGMMSDVAVGATGGAGLAGAKGAAIGVAYGFGQSVITGWAQQMYRVDENDAPKGLKEAFKGVKENTADFSWQIDYQNNADAAREYDRIKPVTVESKSEKGEGWVVKEYTGDPKRYAKGDGNFLDGKSNIKDVSDMTTAERTAYSKWLQDPAVVAAVWPEYSKGRNSRDYPGQEG</sequence>
<organism evidence="1 2">
    <name type="scientific">Streptomyces alboniger</name>
    <dbReference type="NCBI Taxonomy" id="132473"/>
    <lineage>
        <taxon>Bacteria</taxon>
        <taxon>Bacillati</taxon>
        <taxon>Actinomycetota</taxon>
        <taxon>Actinomycetes</taxon>
        <taxon>Kitasatosporales</taxon>
        <taxon>Streptomycetaceae</taxon>
        <taxon>Streptomyces</taxon>
        <taxon>Streptomyces aurantiacus group</taxon>
    </lineage>
</organism>
<dbReference type="Proteomes" id="UP000326553">
    <property type="component" value="Chromosome"/>
</dbReference>
<proteinExistence type="predicted"/>
<name>A0A5J6HM83_STRAD</name>
<dbReference type="OrthoDB" id="3492053at2"/>
<keyword evidence="2" id="KW-1185">Reference proteome</keyword>